<dbReference type="Gene3D" id="3.90.550.10">
    <property type="entry name" value="Spore Coat Polysaccharide Biosynthesis Protein SpsA, Chain A"/>
    <property type="match status" value="1"/>
</dbReference>
<organism evidence="4 5">
    <name type="scientific">Iphiclides podalirius</name>
    <name type="common">scarce swallowtail</name>
    <dbReference type="NCBI Taxonomy" id="110791"/>
    <lineage>
        <taxon>Eukaryota</taxon>
        <taxon>Metazoa</taxon>
        <taxon>Ecdysozoa</taxon>
        <taxon>Arthropoda</taxon>
        <taxon>Hexapoda</taxon>
        <taxon>Insecta</taxon>
        <taxon>Pterygota</taxon>
        <taxon>Neoptera</taxon>
        <taxon>Endopterygota</taxon>
        <taxon>Lepidoptera</taxon>
        <taxon>Glossata</taxon>
        <taxon>Ditrysia</taxon>
        <taxon>Papilionoidea</taxon>
        <taxon>Papilionidae</taxon>
        <taxon>Papilioninae</taxon>
        <taxon>Iphiclides</taxon>
    </lineage>
</organism>
<dbReference type="InterPro" id="IPR050757">
    <property type="entry name" value="Collagen_mod_GT25"/>
</dbReference>
<dbReference type="Proteomes" id="UP000837857">
    <property type="component" value="Chromosome 1"/>
</dbReference>
<dbReference type="SUPFAM" id="SSF53448">
    <property type="entry name" value="Nucleotide-diphospho-sugar transferases"/>
    <property type="match status" value="1"/>
</dbReference>
<gene>
    <name evidence="4" type="ORF">IPOD504_LOCUS338</name>
</gene>
<evidence type="ECO:0008006" key="6">
    <source>
        <dbReference type="Google" id="ProtNLM"/>
    </source>
</evidence>
<dbReference type="PANTHER" id="PTHR10730">
    <property type="entry name" value="PROCOLLAGEN-LYSINE,2-OXOGLUTARATE 5-DIOXYGENASE/GLYCOSYLTRANSFERASE 25 FAMILY MEMBER"/>
    <property type="match status" value="1"/>
</dbReference>
<dbReference type="PANTHER" id="PTHR10730:SF53">
    <property type="entry name" value="GLYCOSYLTRANSFERASE 25 FAMILY MEMBER"/>
    <property type="match status" value="1"/>
</dbReference>
<protein>
    <recommendedName>
        <fullName evidence="6">Glycosyltransferase family 92 protein</fullName>
    </recommendedName>
</protein>
<proteinExistence type="inferred from homology"/>
<reference evidence="4" key="1">
    <citation type="submission" date="2022-03" db="EMBL/GenBank/DDBJ databases">
        <authorList>
            <person name="Martin H S."/>
        </authorList>
    </citation>
    <scope>NUCLEOTIDE SEQUENCE</scope>
</reference>
<keyword evidence="5" id="KW-1185">Reference proteome</keyword>
<comment type="similarity">
    <text evidence="1">Belongs to the glycosyltransferase 25 family.</text>
</comment>
<keyword evidence="3" id="KW-0808">Transferase</keyword>
<evidence type="ECO:0000313" key="5">
    <source>
        <dbReference type="Proteomes" id="UP000837857"/>
    </source>
</evidence>
<accession>A0ABN8HK19</accession>
<feature type="non-terminal residue" evidence="4">
    <location>
        <position position="1"/>
    </location>
</feature>
<evidence type="ECO:0000256" key="2">
    <source>
        <dbReference type="ARBA" id="ARBA00022676"/>
    </source>
</evidence>
<evidence type="ECO:0000256" key="3">
    <source>
        <dbReference type="ARBA" id="ARBA00022679"/>
    </source>
</evidence>
<name>A0ABN8HK19_9NEOP</name>
<dbReference type="InterPro" id="IPR029044">
    <property type="entry name" value="Nucleotide-diphossugar_trans"/>
</dbReference>
<dbReference type="EMBL" id="OW152813">
    <property type="protein sequence ID" value="CAH2034908.1"/>
    <property type="molecule type" value="Genomic_DNA"/>
</dbReference>
<keyword evidence="2" id="KW-0328">Glycosyltransferase</keyword>
<evidence type="ECO:0000256" key="1">
    <source>
        <dbReference type="ARBA" id="ARBA00006721"/>
    </source>
</evidence>
<sequence length="202" mass="23952">MRNKAHTLPYFFSSLLNLDYPKDRLHIWIYSDYNEDNSVNVIKDWKQKYGSAYKAIYVITNVTSGRLHEDEKSSANWSLIHFKHVINLREKAITFARKIWADFIFIVKHHYKITLVLEDDIHFVPFFRQRFQILLKEIEVLDWDLVDTWKSYFPNRNLKAFSAAPLLVHPTHYTGQKGYISDTEDSKLVEEQEISGPAKDEL</sequence>
<evidence type="ECO:0000313" key="4">
    <source>
        <dbReference type="EMBL" id="CAH2034908.1"/>
    </source>
</evidence>